<keyword evidence="5" id="KW-0210">Decarboxylase</keyword>
<keyword evidence="4" id="KW-0659">Purine metabolism</keyword>
<dbReference type="PANTHER" id="PTHR43466:SF1">
    <property type="entry name" value="2-OXO-4-HYDROXY-4-CARBOXY-5-UREIDOIMIDAZOLINE DECARBOXYLASE-RELATED"/>
    <property type="match status" value="1"/>
</dbReference>
<dbReference type="SUPFAM" id="SSF158694">
    <property type="entry name" value="UraD-Like"/>
    <property type="match status" value="1"/>
</dbReference>
<comment type="pathway">
    <text evidence="2">Purine metabolism; urate degradation; (S)-allantoin from urate: step 3/3.</text>
</comment>
<organism evidence="8 9">
    <name type="scientific">Nocardia acididurans</name>
    <dbReference type="NCBI Taxonomy" id="2802282"/>
    <lineage>
        <taxon>Bacteria</taxon>
        <taxon>Bacillati</taxon>
        <taxon>Actinomycetota</taxon>
        <taxon>Actinomycetes</taxon>
        <taxon>Mycobacteriales</taxon>
        <taxon>Nocardiaceae</taxon>
        <taxon>Nocardia</taxon>
    </lineage>
</organism>
<keyword evidence="6 8" id="KW-0456">Lyase</keyword>
<dbReference type="InterPro" id="IPR036778">
    <property type="entry name" value="OHCU_decarboxylase_sf"/>
</dbReference>
<evidence type="ECO:0000256" key="3">
    <source>
        <dbReference type="ARBA" id="ARBA00012257"/>
    </source>
</evidence>
<evidence type="ECO:0000256" key="1">
    <source>
        <dbReference type="ARBA" id="ARBA00001163"/>
    </source>
</evidence>
<proteinExistence type="predicted"/>
<evidence type="ECO:0000313" key="8">
    <source>
        <dbReference type="EMBL" id="MBL1076488.1"/>
    </source>
</evidence>
<dbReference type="Proteomes" id="UP000602198">
    <property type="component" value="Unassembled WGS sequence"/>
</dbReference>
<dbReference type="EC" id="4.1.1.97" evidence="3"/>
<sequence>MSSRLEWLGSLPLEEAEAQLLTCCASRRWARKMVANRPYLGELGLEEAAVAGIRELEWPDIEEALAAHPRIGDRAEAVRSHGISQREAQWSSQEQSGTATASVEVLDELTARNIAYENRFGHVFLIRATGRSAGEMLAELHRRLHNSAADERETVRAELADITVLRIRKLLGLL</sequence>
<comment type="caution">
    <text evidence="8">The sequence shown here is derived from an EMBL/GenBank/DDBJ whole genome shotgun (WGS) entry which is preliminary data.</text>
</comment>
<dbReference type="NCBIfam" id="TIGR03180">
    <property type="entry name" value="UraD_2"/>
    <property type="match status" value="1"/>
</dbReference>
<evidence type="ECO:0000313" key="9">
    <source>
        <dbReference type="Proteomes" id="UP000602198"/>
    </source>
</evidence>
<dbReference type="GO" id="GO:0051997">
    <property type="term" value="F:2-oxo-4-hydroxy-4-carboxy-5-ureidoimidazoline decarboxylase activity"/>
    <property type="evidence" value="ECO:0007669"/>
    <property type="project" value="UniProtKB-EC"/>
</dbReference>
<dbReference type="RefSeq" id="WP_201949073.1">
    <property type="nucleotide sequence ID" value="NZ_JAERRJ010000007.1"/>
</dbReference>
<reference evidence="8 9" key="1">
    <citation type="submission" date="2021-01" db="EMBL/GenBank/DDBJ databases">
        <title>WGS of actinomycetes isolated from Thailand.</title>
        <authorList>
            <person name="Thawai C."/>
        </authorList>
    </citation>
    <scope>NUCLEOTIDE SEQUENCE [LARGE SCALE GENOMIC DNA]</scope>
    <source>
        <strain evidence="8 9">LPG 2</strain>
    </source>
</reference>
<protein>
    <recommendedName>
        <fullName evidence="3">2-oxo-4-hydroxy-4-carboxy-5-ureidoimidazoline decarboxylase</fullName>
        <ecNumber evidence="3">4.1.1.97</ecNumber>
    </recommendedName>
</protein>
<feature type="domain" description="Oxo-4-hydroxy-4-carboxy-5-ureidoimidazoline decarboxylase" evidence="7">
    <location>
        <begin position="10"/>
        <end position="168"/>
    </location>
</feature>
<keyword evidence="9" id="KW-1185">Reference proteome</keyword>
<dbReference type="Pfam" id="PF09349">
    <property type="entry name" value="OHCU_decarbox"/>
    <property type="match status" value="1"/>
</dbReference>
<comment type="catalytic activity">
    <reaction evidence="1">
        <text>5-hydroxy-2-oxo-4-ureido-2,5-dihydro-1H-imidazole-5-carboxylate + H(+) = (S)-allantoin + CO2</text>
        <dbReference type="Rhea" id="RHEA:26301"/>
        <dbReference type="ChEBI" id="CHEBI:15378"/>
        <dbReference type="ChEBI" id="CHEBI:15678"/>
        <dbReference type="ChEBI" id="CHEBI:16526"/>
        <dbReference type="ChEBI" id="CHEBI:58639"/>
        <dbReference type="EC" id="4.1.1.97"/>
    </reaction>
</comment>
<dbReference type="Gene3D" id="1.10.3330.10">
    <property type="entry name" value="Oxo-4-hydroxy-4-carboxy-5-ureidoimidazoline decarboxylase"/>
    <property type="match status" value="1"/>
</dbReference>
<dbReference type="NCBIfam" id="NF010372">
    <property type="entry name" value="PRK13798.1"/>
    <property type="match status" value="1"/>
</dbReference>
<dbReference type="EMBL" id="JAERRJ010000007">
    <property type="protein sequence ID" value="MBL1076488.1"/>
    <property type="molecule type" value="Genomic_DNA"/>
</dbReference>
<dbReference type="PANTHER" id="PTHR43466">
    <property type="entry name" value="2-OXO-4-HYDROXY-4-CARBOXY-5-UREIDOIMIDAZOLINE DECARBOXYLASE-RELATED"/>
    <property type="match status" value="1"/>
</dbReference>
<evidence type="ECO:0000256" key="5">
    <source>
        <dbReference type="ARBA" id="ARBA00022793"/>
    </source>
</evidence>
<name>A0ABS1M759_9NOCA</name>
<evidence type="ECO:0000256" key="2">
    <source>
        <dbReference type="ARBA" id="ARBA00004754"/>
    </source>
</evidence>
<dbReference type="InterPro" id="IPR018020">
    <property type="entry name" value="OHCU_decarboxylase"/>
</dbReference>
<evidence type="ECO:0000259" key="7">
    <source>
        <dbReference type="Pfam" id="PF09349"/>
    </source>
</evidence>
<accession>A0ABS1M759</accession>
<evidence type="ECO:0000256" key="6">
    <source>
        <dbReference type="ARBA" id="ARBA00023239"/>
    </source>
</evidence>
<evidence type="ECO:0000256" key="4">
    <source>
        <dbReference type="ARBA" id="ARBA00022631"/>
    </source>
</evidence>
<dbReference type="InterPro" id="IPR017595">
    <property type="entry name" value="OHCU_decarboxylase-2"/>
</dbReference>
<gene>
    <name evidence="8" type="primary">uraD</name>
    <name evidence="8" type="ORF">JK358_18985</name>
</gene>